<dbReference type="Proteomes" id="UP000487117">
    <property type="component" value="Unassembled WGS sequence"/>
</dbReference>
<evidence type="ECO:0008006" key="4">
    <source>
        <dbReference type="Google" id="ProtNLM"/>
    </source>
</evidence>
<accession>A0A7V8JMD5</accession>
<proteinExistence type="predicted"/>
<name>A0A7V8JMD5_STEMA</name>
<keyword evidence="1" id="KW-0732">Signal</keyword>
<dbReference type="EMBL" id="WNDS01000002">
    <property type="protein sequence ID" value="KAF1015985.1"/>
    <property type="molecule type" value="Genomic_DNA"/>
</dbReference>
<evidence type="ECO:0000313" key="2">
    <source>
        <dbReference type="EMBL" id="KAF1015985.1"/>
    </source>
</evidence>
<evidence type="ECO:0000313" key="3">
    <source>
        <dbReference type="Proteomes" id="UP000487117"/>
    </source>
</evidence>
<evidence type="ECO:0000256" key="1">
    <source>
        <dbReference type="SAM" id="SignalP"/>
    </source>
</evidence>
<reference evidence="3" key="1">
    <citation type="journal article" date="2020" name="MBio">
        <title>Horizontal gene transfer to a defensive symbiont with a reduced genome amongst a multipartite beetle microbiome.</title>
        <authorList>
            <person name="Waterworth S.C."/>
            <person name="Florez L.V."/>
            <person name="Rees E.R."/>
            <person name="Hertweck C."/>
            <person name="Kaltenpoth M."/>
            <person name="Kwan J.C."/>
        </authorList>
    </citation>
    <scope>NUCLEOTIDE SEQUENCE [LARGE SCALE GENOMIC DNA]</scope>
</reference>
<organism evidence="2 3">
    <name type="scientific">Stenotrophomonas maltophilia</name>
    <name type="common">Pseudomonas maltophilia</name>
    <name type="synonym">Xanthomonas maltophilia</name>
    <dbReference type="NCBI Taxonomy" id="40324"/>
    <lineage>
        <taxon>Bacteria</taxon>
        <taxon>Pseudomonadati</taxon>
        <taxon>Pseudomonadota</taxon>
        <taxon>Gammaproteobacteria</taxon>
        <taxon>Lysobacterales</taxon>
        <taxon>Lysobacteraceae</taxon>
        <taxon>Stenotrophomonas</taxon>
        <taxon>Stenotrophomonas maltophilia group</taxon>
    </lineage>
</organism>
<protein>
    <recommendedName>
        <fullName evidence="4">Transmembrane protein</fullName>
    </recommendedName>
</protein>
<feature type="signal peptide" evidence="1">
    <location>
        <begin position="1"/>
        <end position="29"/>
    </location>
</feature>
<feature type="chain" id="PRO_5031110213" description="Transmembrane protein" evidence="1">
    <location>
        <begin position="30"/>
        <end position="60"/>
    </location>
</feature>
<dbReference type="AlphaFoldDB" id="A0A7V8JMD5"/>
<comment type="caution">
    <text evidence="2">The sequence shown here is derived from an EMBL/GenBank/DDBJ whole genome shotgun (WGS) entry which is preliminary data.</text>
</comment>
<sequence>MSSTACAAALAIAACALLQGFNLSLHVQAEVGRACLQQREQQVACVAWPVTPVGSLRRAG</sequence>
<gene>
    <name evidence="2" type="ORF">GAK31_01469</name>
</gene>